<dbReference type="EMBL" id="JBHRTK010000006">
    <property type="protein sequence ID" value="MFC3205637.1"/>
    <property type="molecule type" value="Genomic_DNA"/>
</dbReference>
<protein>
    <submittedName>
        <fullName evidence="6">Cytochrome PufQ</fullName>
    </submittedName>
</protein>
<dbReference type="Proteomes" id="UP001595583">
    <property type="component" value="Unassembled WGS sequence"/>
</dbReference>
<dbReference type="InterPro" id="IPR008800">
    <property type="entry name" value="PufQ_cyt-su"/>
</dbReference>
<evidence type="ECO:0000256" key="1">
    <source>
        <dbReference type="ARBA" id="ARBA00003128"/>
    </source>
</evidence>
<reference evidence="7" key="1">
    <citation type="journal article" date="2019" name="Int. J. Syst. Evol. Microbiol.">
        <title>The Global Catalogue of Microorganisms (GCM) 10K type strain sequencing project: providing services to taxonomists for standard genome sequencing and annotation.</title>
        <authorList>
            <consortium name="The Broad Institute Genomics Platform"/>
            <consortium name="The Broad Institute Genome Sequencing Center for Infectious Disease"/>
            <person name="Wu L."/>
            <person name="Ma J."/>
        </authorList>
    </citation>
    <scope>NUCLEOTIDE SEQUENCE [LARGE SCALE GENOMIC DNA]</scope>
    <source>
        <strain evidence="7">KCTC 52165</strain>
    </source>
</reference>
<evidence type="ECO:0000256" key="3">
    <source>
        <dbReference type="ARBA" id="ARBA00022531"/>
    </source>
</evidence>
<proteinExistence type="inferred from homology"/>
<keyword evidence="4" id="KW-0149">Chlorophyll biosynthesis</keyword>
<keyword evidence="3" id="KW-0602">Photosynthesis</keyword>
<evidence type="ECO:0000256" key="2">
    <source>
        <dbReference type="ARBA" id="ARBA00009920"/>
    </source>
</evidence>
<comment type="function">
    <text evidence="1">Required for bacteriochlorophyll biosynthesis. Directly involved in the assembly of both the B875 and B800-850 pigment-protein complexes.</text>
</comment>
<gene>
    <name evidence="6" type="primary">pufQ</name>
    <name evidence="6" type="ORF">ACFOHJ_05385</name>
</gene>
<evidence type="ECO:0000256" key="5">
    <source>
        <dbReference type="ARBA" id="ARBA00023181"/>
    </source>
</evidence>
<keyword evidence="5" id="KW-0077">Bacteriochlorophyll biosynthesis</keyword>
<dbReference type="Pfam" id="PF05398">
    <property type="entry name" value="PufQ"/>
    <property type="match status" value="1"/>
</dbReference>
<organism evidence="6 7">
    <name type="scientific">Aquamicrobium soli</name>
    <dbReference type="NCBI Taxonomy" id="1811518"/>
    <lineage>
        <taxon>Bacteria</taxon>
        <taxon>Pseudomonadati</taxon>
        <taxon>Pseudomonadota</taxon>
        <taxon>Alphaproteobacteria</taxon>
        <taxon>Hyphomicrobiales</taxon>
        <taxon>Phyllobacteriaceae</taxon>
        <taxon>Aquamicrobium</taxon>
    </lineage>
</organism>
<name>A0ABV7K8L0_9HYPH</name>
<evidence type="ECO:0000313" key="6">
    <source>
        <dbReference type="EMBL" id="MFC3205637.1"/>
    </source>
</evidence>
<evidence type="ECO:0000256" key="4">
    <source>
        <dbReference type="ARBA" id="ARBA00023171"/>
    </source>
</evidence>
<comment type="caution">
    <text evidence="6">The sequence shown here is derived from an EMBL/GenBank/DDBJ whole genome shotgun (WGS) entry which is preliminary data.</text>
</comment>
<comment type="similarity">
    <text evidence="2">Belongs to the PufQ family.</text>
</comment>
<evidence type="ECO:0000313" key="7">
    <source>
        <dbReference type="Proteomes" id="UP001595583"/>
    </source>
</evidence>
<dbReference type="RefSeq" id="WP_378219287.1">
    <property type="nucleotide sequence ID" value="NZ_JBHRTK010000006.1"/>
</dbReference>
<sequence>MSCSRSRNWRASILIAALILGAAISWIVSIVRARSVAEPGPL</sequence>
<keyword evidence="7" id="KW-1185">Reference proteome</keyword>
<accession>A0ABV7K8L0</accession>